<reference evidence="1 2" key="1">
    <citation type="submission" date="2020-11" db="EMBL/GenBank/DDBJ databases">
        <title>Arthrobacter antarcticus sp. nov., isolated from Antarctic Soil.</title>
        <authorList>
            <person name="Li J."/>
        </authorList>
    </citation>
    <scope>NUCLEOTIDE SEQUENCE [LARGE SCALE GENOMIC DNA]</scope>
    <source>
        <strain evidence="1 2">Z1-20</strain>
    </source>
</reference>
<dbReference type="Proteomes" id="UP000655366">
    <property type="component" value="Unassembled WGS sequence"/>
</dbReference>
<sequence length="278" mass="31015">MNVGDHGAAVEQLRKINYYRLSGYWNSFRVRSGEGRSDTFYPSTSLDEVTRLYRFDANLRAASFTALAAIELTVRALVGHALGEVHECAHLKPEMLNARARGGDYSRWLAQYEKAVRESREDFVEHHHAKYGGTLPVWAAVELLDWGGLTRLFGFAPKRAQDMVAAAFGLTAPQMESWLKSLNIVRNVSAHHGRLFNRVFAIAPKLPIPGKYPDLDDGGPFTRTFGQLTMIQHLLKAQAIGNQRLLPAVVRTYPAVPALPISHLGAPENWSQSQLWAP</sequence>
<evidence type="ECO:0000313" key="1">
    <source>
        <dbReference type="EMBL" id="MBG0741813.1"/>
    </source>
</evidence>
<accession>A0A931CP73</accession>
<dbReference type="AlphaFoldDB" id="A0A931CP73"/>
<comment type="caution">
    <text evidence="1">The sequence shown here is derived from an EMBL/GenBank/DDBJ whole genome shotgun (WGS) entry which is preliminary data.</text>
</comment>
<name>A0A931CP73_9MICC</name>
<protein>
    <submittedName>
        <fullName evidence="1">Abi family protein</fullName>
    </submittedName>
</protein>
<organism evidence="1 2">
    <name type="scientific">Arthrobacter terrae</name>
    <dbReference type="NCBI Taxonomy" id="2935737"/>
    <lineage>
        <taxon>Bacteria</taxon>
        <taxon>Bacillati</taxon>
        <taxon>Actinomycetota</taxon>
        <taxon>Actinomycetes</taxon>
        <taxon>Micrococcales</taxon>
        <taxon>Micrococcaceae</taxon>
        <taxon>Arthrobacter</taxon>
    </lineage>
</organism>
<gene>
    <name evidence="1" type="ORF">IV500_20890</name>
</gene>
<dbReference type="InterPro" id="IPR011664">
    <property type="entry name" value="Abi_system_AbiD/AbiF-like"/>
</dbReference>
<dbReference type="EMBL" id="JADNYM010000043">
    <property type="protein sequence ID" value="MBG0741813.1"/>
    <property type="molecule type" value="Genomic_DNA"/>
</dbReference>
<proteinExistence type="predicted"/>
<evidence type="ECO:0000313" key="2">
    <source>
        <dbReference type="Proteomes" id="UP000655366"/>
    </source>
</evidence>
<dbReference type="RefSeq" id="WP_196398743.1">
    <property type="nucleotide sequence ID" value="NZ_JADNYM010000043.1"/>
</dbReference>
<keyword evidence="2" id="KW-1185">Reference proteome</keyword>
<dbReference type="Pfam" id="PF07751">
    <property type="entry name" value="Abi_2"/>
    <property type="match status" value="1"/>
</dbReference>